<accession>C3JAT1</accession>
<dbReference type="EMBL" id="ACNN01000020">
    <property type="protein sequence ID" value="EEN82634.1"/>
    <property type="molecule type" value="Genomic_DNA"/>
</dbReference>
<gene>
    <name evidence="1" type="ORF">POREN0001_0319</name>
</gene>
<dbReference type="STRING" id="553175.POREN0001_0319"/>
<dbReference type="AlphaFoldDB" id="C3JAT1"/>
<dbReference type="Proteomes" id="UP000004295">
    <property type="component" value="Unassembled WGS sequence"/>
</dbReference>
<evidence type="ECO:0000313" key="2">
    <source>
        <dbReference type="Proteomes" id="UP000004295"/>
    </source>
</evidence>
<organism evidence="1 2">
    <name type="scientific">Porphyromonas endodontalis (strain ATCC 35406 / DSM 24491 / JCM 8526 / CCUG 16442 / BCRC 14492 / NCTC 13058 / HG 370)</name>
    <name type="common">Bacteroides endodontalis</name>
    <dbReference type="NCBI Taxonomy" id="553175"/>
    <lineage>
        <taxon>Bacteria</taxon>
        <taxon>Pseudomonadati</taxon>
        <taxon>Bacteroidota</taxon>
        <taxon>Bacteroidia</taxon>
        <taxon>Bacteroidales</taxon>
        <taxon>Porphyromonadaceae</taxon>
        <taxon>Porphyromonas</taxon>
    </lineage>
</organism>
<protein>
    <submittedName>
        <fullName evidence="1">Uncharacterized protein</fullName>
    </submittedName>
</protein>
<name>C3JAT1_POREA</name>
<keyword evidence="2" id="KW-1185">Reference proteome</keyword>
<sequence length="41" mass="4755">MIFYWIGTIYSSLRRWKRDTLDVVFGKGLLLLSLCGCEENG</sequence>
<reference evidence="1 2" key="1">
    <citation type="submission" date="2009-04" db="EMBL/GenBank/DDBJ databases">
        <authorList>
            <person name="Sebastian Y."/>
            <person name="Madupu R."/>
            <person name="Durkin A.S."/>
            <person name="Torralba M."/>
            <person name="Methe B."/>
            <person name="Sutton G.G."/>
            <person name="Strausberg R.L."/>
            <person name="Nelson K.E."/>
        </authorList>
    </citation>
    <scope>NUCLEOTIDE SEQUENCE [LARGE SCALE GENOMIC DNA]</scope>
    <source>
        <strain evidence="2">ATCC 35406 / BCRC 14492 / JCM 8526 / NCTC 13058 / HG 370</strain>
    </source>
</reference>
<comment type="caution">
    <text evidence="1">The sequence shown here is derived from an EMBL/GenBank/DDBJ whole genome shotgun (WGS) entry which is preliminary data.</text>
</comment>
<proteinExistence type="predicted"/>
<evidence type="ECO:0000313" key="1">
    <source>
        <dbReference type="EMBL" id="EEN82634.1"/>
    </source>
</evidence>